<feature type="transmembrane region" description="Helical" evidence="1">
    <location>
        <begin position="79"/>
        <end position="100"/>
    </location>
</feature>
<name>A0A133VL93_9EURY</name>
<keyword evidence="1" id="KW-0472">Membrane</keyword>
<evidence type="ECO:0000313" key="2">
    <source>
        <dbReference type="EMBL" id="KXB07228.1"/>
    </source>
</evidence>
<dbReference type="EMBL" id="LHYF01000006">
    <property type="protein sequence ID" value="KXB07228.1"/>
    <property type="molecule type" value="Genomic_DNA"/>
</dbReference>
<keyword evidence="3" id="KW-1185">Reference proteome</keyword>
<organism evidence="2 3">
    <name type="scientific">candidate division MSBL1 archaeon SCGC-AAA382C18</name>
    <dbReference type="NCBI Taxonomy" id="1698281"/>
    <lineage>
        <taxon>Archaea</taxon>
        <taxon>Methanobacteriati</taxon>
        <taxon>Methanobacteriota</taxon>
        <taxon>candidate division MSBL1</taxon>
    </lineage>
</organism>
<accession>A0A133VL93</accession>
<dbReference type="InterPro" id="IPR027417">
    <property type="entry name" value="P-loop_NTPase"/>
</dbReference>
<dbReference type="Gene3D" id="3.40.50.300">
    <property type="entry name" value="P-loop containing nucleotide triphosphate hydrolases"/>
    <property type="match status" value="1"/>
</dbReference>
<keyword evidence="1" id="KW-1133">Transmembrane helix</keyword>
<keyword evidence="1" id="KW-0812">Transmembrane</keyword>
<dbReference type="AlphaFoldDB" id="A0A133VL93"/>
<dbReference type="Proteomes" id="UP000070404">
    <property type="component" value="Unassembled WGS sequence"/>
</dbReference>
<evidence type="ECO:0008006" key="4">
    <source>
        <dbReference type="Google" id="ProtNLM"/>
    </source>
</evidence>
<evidence type="ECO:0000256" key="1">
    <source>
        <dbReference type="SAM" id="Phobius"/>
    </source>
</evidence>
<comment type="caution">
    <text evidence="2">The sequence shown here is derived from an EMBL/GenBank/DDBJ whole genome shotgun (WGS) entry which is preliminary data.</text>
</comment>
<dbReference type="SUPFAM" id="SSF52540">
    <property type="entry name" value="P-loop containing nucleoside triphosphate hydrolases"/>
    <property type="match status" value="1"/>
</dbReference>
<evidence type="ECO:0000313" key="3">
    <source>
        <dbReference type="Proteomes" id="UP000070404"/>
    </source>
</evidence>
<reference evidence="2 3" key="1">
    <citation type="journal article" date="2016" name="Sci. Rep.">
        <title>Metabolic traits of an uncultured archaeal lineage -MSBL1- from brine pools of the Red Sea.</title>
        <authorList>
            <person name="Mwirichia R."/>
            <person name="Alam I."/>
            <person name="Rashid M."/>
            <person name="Vinu M."/>
            <person name="Ba-Alawi W."/>
            <person name="Anthony Kamau A."/>
            <person name="Kamanda Ngugi D."/>
            <person name="Goker M."/>
            <person name="Klenk H.P."/>
            <person name="Bajic V."/>
            <person name="Stingl U."/>
        </authorList>
    </citation>
    <scope>NUCLEOTIDE SEQUENCE [LARGE SCALE GENOMIC DNA]</scope>
    <source>
        <strain evidence="2">SCGC-AAA382C18</strain>
    </source>
</reference>
<proteinExistence type="predicted"/>
<sequence>MSKNDLLVFVGTVGSGKSTQIEKLSSKLESEEYRAKKYFLKTGHLFAYIFEVLLAQLFVSEKQDVSPIRALLTERPEVFKRLFGIWIFLDLISITAKFIVKIYIPLKLGYTLLIEEYIPAILADYIYISKSINLEPGAISFPIGLISKLAYLAEPMTVIYLDADTKELSSRWKNRGSRKEVSKYLQMQRSLLLALSKKFSSEKLVHVNTTNQTVPETLEEITKELNLKETKKKK</sequence>
<protein>
    <recommendedName>
        <fullName evidence="4">Thymidylate kinase-like domain-containing protein</fullName>
    </recommendedName>
</protein>
<gene>
    <name evidence="2" type="ORF">AKJ52_00655</name>
</gene>